<feature type="signal peptide" evidence="1">
    <location>
        <begin position="1"/>
        <end position="35"/>
    </location>
</feature>
<gene>
    <name evidence="2" type="ORF">GCM10023323_38530</name>
</gene>
<dbReference type="PROSITE" id="PS51257">
    <property type="entry name" value="PROKAR_LIPOPROTEIN"/>
    <property type="match status" value="1"/>
</dbReference>
<proteinExistence type="predicted"/>
<accession>A0ABP9T402</accession>
<keyword evidence="3" id="KW-1185">Reference proteome</keyword>
<organism evidence="2 3">
    <name type="scientific">Streptomyces thinghirensis</name>
    <dbReference type="NCBI Taxonomy" id="551547"/>
    <lineage>
        <taxon>Bacteria</taxon>
        <taxon>Bacillati</taxon>
        <taxon>Actinomycetota</taxon>
        <taxon>Actinomycetes</taxon>
        <taxon>Kitasatosporales</taxon>
        <taxon>Streptomycetaceae</taxon>
        <taxon>Streptomyces</taxon>
    </lineage>
</organism>
<sequence>MLSPLRSHSSGSAMAAGVAATVMFLLTGCSSPSNAETQTESFDQQNPQSWVLPVQAYLPTDQEQSRLSQAKKLLIGDCMKGFGFTWVPAPDLPRVGPKTLTDWRYGIHDMALAKERGYKPDAEEQEAYDAAVEKGAVDGTTADGPDARALDGRIQEVDGKKVPEGGCVGAANKEIDSDAVQARTAVDLGNAAFVRSQQEPEVVKAFAAWSACMKRSGYDYRKPLDASDDSRFSSPEVTSEEIATATTDITCRQKTKVAWTWFRVEAALQKQAIEQHAEELSAGRKKIDAAVRNASRIVKGE</sequence>
<evidence type="ECO:0008006" key="4">
    <source>
        <dbReference type="Google" id="ProtNLM"/>
    </source>
</evidence>
<name>A0ABP9T402_9ACTN</name>
<reference evidence="3" key="1">
    <citation type="journal article" date="2019" name="Int. J. Syst. Evol. Microbiol.">
        <title>The Global Catalogue of Microorganisms (GCM) 10K type strain sequencing project: providing services to taxonomists for standard genome sequencing and annotation.</title>
        <authorList>
            <consortium name="The Broad Institute Genomics Platform"/>
            <consortium name="The Broad Institute Genome Sequencing Center for Infectious Disease"/>
            <person name="Wu L."/>
            <person name="Ma J."/>
        </authorList>
    </citation>
    <scope>NUCLEOTIDE SEQUENCE [LARGE SCALE GENOMIC DNA]</scope>
    <source>
        <strain evidence="3">JCM 18306</strain>
    </source>
</reference>
<protein>
    <recommendedName>
        <fullName evidence="4">Lipoprotein</fullName>
    </recommendedName>
</protein>
<keyword evidence="1" id="KW-0732">Signal</keyword>
<dbReference type="RefSeq" id="WP_345631979.1">
    <property type="nucleotide sequence ID" value="NZ_BAABJR010000009.1"/>
</dbReference>
<evidence type="ECO:0000313" key="3">
    <source>
        <dbReference type="Proteomes" id="UP001499878"/>
    </source>
</evidence>
<feature type="chain" id="PRO_5047162757" description="Lipoprotein" evidence="1">
    <location>
        <begin position="36"/>
        <end position="301"/>
    </location>
</feature>
<dbReference type="EMBL" id="BAABJR010000009">
    <property type="protein sequence ID" value="GAA5210529.1"/>
    <property type="molecule type" value="Genomic_DNA"/>
</dbReference>
<dbReference type="Proteomes" id="UP001499878">
    <property type="component" value="Unassembled WGS sequence"/>
</dbReference>
<evidence type="ECO:0000313" key="2">
    <source>
        <dbReference type="EMBL" id="GAA5210529.1"/>
    </source>
</evidence>
<comment type="caution">
    <text evidence="2">The sequence shown here is derived from an EMBL/GenBank/DDBJ whole genome shotgun (WGS) entry which is preliminary data.</text>
</comment>
<evidence type="ECO:0000256" key="1">
    <source>
        <dbReference type="SAM" id="SignalP"/>
    </source>
</evidence>